<dbReference type="GO" id="GO:0042773">
    <property type="term" value="P:ATP synthesis coupled electron transport"/>
    <property type="evidence" value="ECO:0007669"/>
    <property type="project" value="InterPro"/>
</dbReference>
<dbReference type="AlphaFoldDB" id="A0A482A500"/>
<reference evidence="11" key="1">
    <citation type="submission" date="2017-10" db="EMBL/GenBank/DDBJ databases">
        <authorList>
            <person name="Zhang H."/>
            <person name="Zhang X."/>
        </authorList>
    </citation>
    <scope>NUCLEOTIDE SEQUENCE</scope>
</reference>
<evidence type="ECO:0000256" key="10">
    <source>
        <dbReference type="SAM" id="MobiDB-lite"/>
    </source>
</evidence>
<keyword evidence="8" id="KW-1133">Transmembrane helix</keyword>
<gene>
    <name evidence="11" type="primary">ndhE</name>
</gene>
<dbReference type="GeneID" id="39713368"/>
<evidence type="ECO:0000256" key="2">
    <source>
        <dbReference type="ARBA" id="ARBA00010519"/>
    </source>
</evidence>
<geneLocation type="chloroplast" evidence="11"/>
<dbReference type="RefSeq" id="YP_009584217.1">
    <property type="nucleotide sequence ID" value="NC_041575.1"/>
</dbReference>
<evidence type="ECO:0000313" key="11">
    <source>
        <dbReference type="EMBL" id="QBL07915.1"/>
    </source>
</evidence>
<keyword evidence="11" id="KW-0150">Chloroplast</keyword>
<keyword evidence="7" id="KW-0618">Plastoquinone</keyword>
<dbReference type="Gene3D" id="1.10.287.3510">
    <property type="match status" value="1"/>
</dbReference>
<dbReference type="GO" id="GO:0030964">
    <property type="term" value="C:NADH dehydrogenase complex"/>
    <property type="evidence" value="ECO:0007669"/>
    <property type="project" value="TreeGrafter"/>
</dbReference>
<evidence type="ECO:0000256" key="8">
    <source>
        <dbReference type="ARBA" id="ARBA00022989"/>
    </source>
</evidence>
<dbReference type="PANTHER" id="PTHR11434:SF16">
    <property type="entry name" value="NADH-UBIQUINONE OXIDOREDUCTASE CHAIN 4L"/>
    <property type="match status" value="1"/>
</dbReference>
<feature type="region of interest" description="Disordered" evidence="10">
    <location>
        <begin position="1"/>
        <end position="33"/>
    </location>
</feature>
<accession>A0A482A500</accession>
<evidence type="ECO:0000256" key="7">
    <source>
        <dbReference type="ARBA" id="ARBA00022957"/>
    </source>
</evidence>
<dbReference type="GO" id="GO:0048038">
    <property type="term" value="F:quinone binding"/>
    <property type="evidence" value="ECO:0007669"/>
    <property type="project" value="UniProtKB-KW"/>
</dbReference>
<evidence type="ECO:0000256" key="9">
    <source>
        <dbReference type="ARBA" id="ARBA00023136"/>
    </source>
</evidence>
<keyword evidence="4" id="KW-0812">Transmembrane</keyword>
<dbReference type="PANTHER" id="PTHR11434">
    <property type="entry name" value="NADH-UBIQUINONE OXIDOREDUCTASE SUBUNIT ND4L"/>
    <property type="match status" value="1"/>
</dbReference>
<keyword evidence="3" id="KW-0813">Transport</keyword>
<dbReference type="GO" id="GO:0016651">
    <property type="term" value="F:oxidoreductase activity, acting on NAD(P)H"/>
    <property type="evidence" value="ECO:0007669"/>
    <property type="project" value="InterPro"/>
</dbReference>
<dbReference type="Pfam" id="PF00420">
    <property type="entry name" value="Oxidored_q2"/>
    <property type="match status" value="1"/>
</dbReference>
<keyword evidence="5" id="KW-0874">Quinone</keyword>
<comment type="subcellular location">
    <subcellularLocation>
        <location evidence="1">Membrane</location>
        <topology evidence="1">Multi-pass membrane protein</topology>
    </subcellularLocation>
</comment>
<keyword evidence="9" id="KW-0472">Membrane</keyword>
<keyword evidence="6" id="KW-0521">NADP</keyword>
<sequence length="101" mass="10697">MLERAPIPGAFPSRTGTYGSMTSRNMARAPMRPEPIPNAVNVNLATFGNCAGARQMEGEVLAIPITAIASAEAATGSAIVPATYRSARPIRTDQSNLLKRR</sequence>
<reference evidence="11" key="2">
    <citation type="journal article" date="2018" name="J. ISSAAS">
        <title>The Unique Evolutionary Trajectory 1 and Dynamic Conformations of DR and IR/DR-coexisting Plastomes of the Early Vascular Plant Selaginellaceae (Lycophyte).</title>
        <authorList>
            <person name="Zhang H.-R."/>
            <person name="Xiang Q.-P."/>
            <person name="Zhang X.-C."/>
        </authorList>
    </citation>
    <scope>NUCLEOTIDE SEQUENCE</scope>
</reference>
<evidence type="ECO:0000256" key="5">
    <source>
        <dbReference type="ARBA" id="ARBA00022719"/>
    </source>
</evidence>
<protein>
    <submittedName>
        <fullName evidence="11">NADH-plastoquinone oxidoreductase subunit 4L</fullName>
    </submittedName>
</protein>
<proteinExistence type="inferred from homology"/>
<evidence type="ECO:0000256" key="3">
    <source>
        <dbReference type="ARBA" id="ARBA00022448"/>
    </source>
</evidence>
<organism evidence="11">
    <name type="scientific">Selaginella uncinata</name>
    <name type="common">Blue spike-moss</name>
    <name type="synonym">Lycopodium uncinatum</name>
    <dbReference type="NCBI Taxonomy" id="307165"/>
    <lineage>
        <taxon>Eukaryota</taxon>
        <taxon>Viridiplantae</taxon>
        <taxon>Streptophyta</taxon>
        <taxon>Embryophyta</taxon>
        <taxon>Tracheophyta</taxon>
        <taxon>Lycopodiopsida</taxon>
        <taxon>Selaginellales</taxon>
        <taxon>Selaginellaceae</taxon>
        <taxon>Selaginella</taxon>
    </lineage>
</organism>
<dbReference type="InterPro" id="IPR001133">
    <property type="entry name" value="NADH_UbQ_OxRdtase_chain4L/K"/>
</dbReference>
<keyword evidence="11" id="KW-0934">Plastid</keyword>
<dbReference type="EMBL" id="MG272483">
    <property type="protein sequence ID" value="QBL07915.1"/>
    <property type="molecule type" value="Genomic_DNA"/>
</dbReference>
<evidence type="ECO:0000256" key="4">
    <source>
        <dbReference type="ARBA" id="ARBA00022692"/>
    </source>
</evidence>
<name>A0A482A500_SELUN</name>
<evidence type="ECO:0000256" key="6">
    <source>
        <dbReference type="ARBA" id="ARBA00022857"/>
    </source>
</evidence>
<dbReference type="InterPro" id="IPR039428">
    <property type="entry name" value="NUOK/Mnh_C1-like"/>
</dbReference>
<feature type="compositionally biased region" description="Polar residues" evidence="10">
    <location>
        <begin position="14"/>
        <end position="25"/>
    </location>
</feature>
<evidence type="ECO:0000256" key="1">
    <source>
        <dbReference type="ARBA" id="ARBA00004141"/>
    </source>
</evidence>
<comment type="similarity">
    <text evidence="2">Belongs to the complex I subunit 4L family.</text>
</comment>